<comment type="caution">
    <text evidence="1">The sequence shown here is derived from an EMBL/GenBank/DDBJ whole genome shotgun (WGS) entry which is preliminary data.</text>
</comment>
<dbReference type="EMBL" id="JBHLTN010000002">
    <property type="protein sequence ID" value="MFC0591237.1"/>
    <property type="molecule type" value="Genomic_DNA"/>
</dbReference>
<protein>
    <recommendedName>
        <fullName evidence="3">Sigma-70 family RNA polymerase sigma factor</fullName>
    </recommendedName>
</protein>
<accession>A0ABV6PPB4</accession>
<name>A0ABV6PPB4_9BURK</name>
<gene>
    <name evidence="1" type="ORF">ACFFGG_01585</name>
</gene>
<evidence type="ECO:0008006" key="3">
    <source>
        <dbReference type="Google" id="ProtNLM"/>
    </source>
</evidence>
<keyword evidence="2" id="KW-1185">Reference proteome</keyword>
<organism evidence="1 2">
    <name type="scientific">Ottowia pentelensis</name>
    <dbReference type="NCBI Taxonomy" id="511108"/>
    <lineage>
        <taxon>Bacteria</taxon>
        <taxon>Pseudomonadati</taxon>
        <taxon>Pseudomonadota</taxon>
        <taxon>Betaproteobacteria</taxon>
        <taxon>Burkholderiales</taxon>
        <taxon>Comamonadaceae</taxon>
        <taxon>Ottowia</taxon>
    </lineage>
</organism>
<evidence type="ECO:0000313" key="2">
    <source>
        <dbReference type="Proteomes" id="UP001589834"/>
    </source>
</evidence>
<dbReference type="RefSeq" id="WP_377478961.1">
    <property type="nucleotide sequence ID" value="NZ_JBHLTN010000002.1"/>
</dbReference>
<dbReference type="Proteomes" id="UP001589834">
    <property type="component" value="Unassembled WGS sequence"/>
</dbReference>
<reference evidence="1 2" key="1">
    <citation type="submission" date="2024-09" db="EMBL/GenBank/DDBJ databases">
        <authorList>
            <person name="Sun Q."/>
            <person name="Mori K."/>
        </authorList>
    </citation>
    <scope>NUCLEOTIDE SEQUENCE [LARGE SCALE GENOMIC DNA]</scope>
    <source>
        <strain evidence="1 2">NCAIM B.02336</strain>
    </source>
</reference>
<proteinExistence type="predicted"/>
<evidence type="ECO:0000313" key="1">
    <source>
        <dbReference type="EMBL" id="MFC0591237.1"/>
    </source>
</evidence>
<sequence length="257" mass="28077">MSADDSAVLARLWCRRQRMTPDDMALGYHLVQRALTDCVPPELSVLGESRQELVAQFIYLKVLRLAPSGNAGDEGQDEVRAVRSGHSAPSSSFALCAYFRRYVIDCTRAVAYRRRVPLGDSDELNDALLASQSAAPHTDDGRAALAEHGLTEAAVALAARRFIRDLPAAERLLLSEGFGQERPGGLAGVATRHAIASYHYRAGRLGLVHRRAALPADYRRTWLGAWIEQTLGIPIAAENRPVIGHVFQILAAEASWV</sequence>